<dbReference type="PANTHER" id="PTHR11606:SF13">
    <property type="entry name" value="GLUTAMATE DEHYDROGENASE 1, MITOCHONDRIAL"/>
    <property type="match status" value="1"/>
</dbReference>
<organism evidence="4">
    <name type="scientific">marine sediment metagenome</name>
    <dbReference type="NCBI Taxonomy" id="412755"/>
    <lineage>
        <taxon>unclassified sequences</taxon>
        <taxon>metagenomes</taxon>
        <taxon>ecological metagenomes</taxon>
    </lineage>
</organism>
<gene>
    <name evidence="4" type="ORF">S01H4_07184</name>
</gene>
<comment type="similarity">
    <text evidence="1">Belongs to the Glu/Leu/Phe/Val dehydrogenases family.</text>
</comment>
<dbReference type="GO" id="GO:0006538">
    <property type="term" value="P:L-glutamate catabolic process"/>
    <property type="evidence" value="ECO:0007669"/>
    <property type="project" value="TreeGrafter"/>
</dbReference>
<evidence type="ECO:0000259" key="3">
    <source>
        <dbReference type="Pfam" id="PF02812"/>
    </source>
</evidence>
<protein>
    <recommendedName>
        <fullName evidence="3">Glutamate/phenylalanine/leucine/valine/L-tryptophan dehydrogenase dimerisation domain-containing protein</fullName>
    </recommendedName>
</protein>
<dbReference type="SUPFAM" id="SSF53223">
    <property type="entry name" value="Aminoacid dehydrogenase-like, N-terminal domain"/>
    <property type="match status" value="1"/>
</dbReference>
<dbReference type="PANTHER" id="PTHR11606">
    <property type="entry name" value="GLUTAMATE DEHYDROGENASE"/>
    <property type="match status" value="1"/>
</dbReference>
<evidence type="ECO:0000313" key="4">
    <source>
        <dbReference type="EMBL" id="GAG59780.1"/>
    </source>
</evidence>
<keyword evidence="2" id="KW-0560">Oxidoreductase</keyword>
<accession>X0YU56</accession>
<dbReference type="GO" id="GO:0004352">
    <property type="term" value="F:glutamate dehydrogenase (NAD+) activity"/>
    <property type="evidence" value="ECO:0007669"/>
    <property type="project" value="TreeGrafter"/>
</dbReference>
<sequence>MRELHVSLPIRMDDGSIKVFQGFRVQYNDARGPTKGGIRFHPDETIDTVRALAAWMT</sequence>
<dbReference type="InterPro" id="IPR006097">
    <property type="entry name" value="Glu/Leu/Phe/Val/Trp_DH_dimer"/>
</dbReference>
<feature type="domain" description="Glutamate/phenylalanine/leucine/valine/L-tryptophan dehydrogenase dimerisation" evidence="3">
    <location>
        <begin position="2"/>
        <end position="57"/>
    </location>
</feature>
<name>X0YU56_9ZZZZ</name>
<dbReference type="InterPro" id="IPR046346">
    <property type="entry name" value="Aminoacid_DH-like_N_sf"/>
</dbReference>
<dbReference type="Pfam" id="PF02812">
    <property type="entry name" value="ELFV_dehydrog_N"/>
    <property type="match status" value="1"/>
</dbReference>
<dbReference type="EMBL" id="BART01002322">
    <property type="protein sequence ID" value="GAG59780.1"/>
    <property type="molecule type" value="Genomic_DNA"/>
</dbReference>
<dbReference type="AlphaFoldDB" id="X0YU56"/>
<feature type="non-terminal residue" evidence="4">
    <location>
        <position position="57"/>
    </location>
</feature>
<comment type="caution">
    <text evidence="4">The sequence shown here is derived from an EMBL/GenBank/DDBJ whole genome shotgun (WGS) entry which is preliminary data.</text>
</comment>
<proteinExistence type="inferred from homology"/>
<evidence type="ECO:0000256" key="2">
    <source>
        <dbReference type="ARBA" id="ARBA00023002"/>
    </source>
</evidence>
<dbReference type="Gene3D" id="3.40.50.10860">
    <property type="entry name" value="Leucine Dehydrogenase, chain A, domain 1"/>
    <property type="match status" value="1"/>
</dbReference>
<evidence type="ECO:0000256" key="1">
    <source>
        <dbReference type="ARBA" id="ARBA00006382"/>
    </source>
</evidence>
<reference evidence="4" key="1">
    <citation type="journal article" date="2014" name="Front. Microbiol.">
        <title>High frequency of phylogenetically diverse reductive dehalogenase-homologous genes in deep subseafloor sedimentary metagenomes.</title>
        <authorList>
            <person name="Kawai M."/>
            <person name="Futagami T."/>
            <person name="Toyoda A."/>
            <person name="Takaki Y."/>
            <person name="Nishi S."/>
            <person name="Hori S."/>
            <person name="Arai W."/>
            <person name="Tsubouchi T."/>
            <person name="Morono Y."/>
            <person name="Uchiyama I."/>
            <person name="Ito T."/>
            <person name="Fujiyama A."/>
            <person name="Inagaki F."/>
            <person name="Takami H."/>
        </authorList>
    </citation>
    <scope>NUCLEOTIDE SEQUENCE</scope>
    <source>
        <strain evidence="4">Expedition CK06-06</strain>
    </source>
</reference>